<comment type="caution">
    <text evidence="8">The sequence shown here is derived from an EMBL/GenBank/DDBJ whole genome shotgun (WGS) entry which is preliminary data.</text>
</comment>
<dbReference type="InterPro" id="IPR029056">
    <property type="entry name" value="Ribokinase-like"/>
</dbReference>
<dbReference type="SUPFAM" id="SSF53613">
    <property type="entry name" value="Ribokinase-like"/>
    <property type="match status" value="1"/>
</dbReference>
<dbReference type="CDD" id="cd01173">
    <property type="entry name" value="pyridoxal_pyridoxamine_kinase"/>
    <property type="match status" value="1"/>
</dbReference>
<evidence type="ECO:0000256" key="4">
    <source>
        <dbReference type="ARBA" id="ARBA00022741"/>
    </source>
</evidence>
<dbReference type="EC" id="2.7.1.35" evidence="2"/>
<comment type="similarity">
    <text evidence="1">Belongs to the pyridoxine kinase family.</text>
</comment>
<evidence type="ECO:0000256" key="5">
    <source>
        <dbReference type="ARBA" id="ARBA00022777"/>
    </source>
</evidence>
<evidence type="ECO:0000259" key="7">
    <source>
        <dbReference type="Pfam" id="PF08543"/>
    </source>
</evidence>
<reference evidence="8" key="1">
    <citation type="submission" date="2023-06" db="EMBL/GenBank/DDBJ databases">
        <title>Survivors Of The Sea: Transcriptome response of Skeletonema marinoi to long-term dormancy.</title>
        <authorList>
            <person name="Pinder M.I.M."/>
            <person name="Kourtchenko O."/>
            <person name="Robertson E.K."/>
            <person name="Larsson T."/>
            <person name="Maumus F."/>
            <person name="Osuna-Cruz C.M."/>
            <person name="Vancaester E."/>
            <person name="Stenow R."/>
            <person name="Vandepoele K."/>
            <person name="Ploug H."/>
            <person name="Bruchert V."/>
            <person name="Godhe A."/>
            <person name="Topel M."/>
        </authorList>
    </citation>
    <scope>NUCLEOTIDE SEQUENCE</scope>
    <source>
        <strain evidence="8">R05AC</strain>
    </source>
</reference>
<sequence length="332" mass="36675">MSMRVLSIQSHVVSGYVGNKAAAFPLQLLGFDVDVINSVQFSNHTGYGSWEGEVLQGDMLLKLVDGMDENGLSNETGHILTGYIGSESFLRAVVTIVRKMKVVNPQVRYVCDPVLGDIGKFYVPEQLVKIYKDEVVPLADVLTPNQFEVEQLTGVRIENINDAQRACGILHDLGVPLVLITSIIFPTNAQQSQDSMGVFASERFMLQNVSCGIETESYEDEQRILYVPKMPGQFTGTGDISAALWLALTADSTSSLAQKLEQLAGTMNAIVERTYQASLEKLQKQGISSLEEPKDEATRKRIVRSREMQLIQSASDILNPPLRFQATKISER</sequence>
<dbReference type="InterPro" id="IPR013749">
    <property type="entry name" value="PM/HMP-P_kinase-1"/>
</dbReference>
<dbReference type="AlphaFoldDB" id="A0AAD8XXU1"/>
<keyword evidence="4" id="KW-0547">Nucleotide-binding</keyword>
<accession>A0AAD8XXU1</accession>
<organism evidence="8 9">
    <name type="scientific">Skeletonema marinoi</name>
    <dbReference type="NCBI Taxonomy" id="267567"/>
    <lineage>
        <taxon>Eukaryota</taxon>
        <taxon>Sar</taxon>
        <taxon>Stramenopiles</taxon>
        <taxon>Ochrophyta</taxon>
        <taxon>Bacillariophyta</taxon>
        <taxon>Coscinodiscophyceae</taxon>
        <taxon>Thalassiosirophycidae</taxon>
        <taxon>Thalassiosirales</taxon>
        <taxon>Skeletonemataceae</taxon>
        <taxon>Skeletonema</taxon>
        <taxon>Skeletonema marinoi-dohrnii complex</taxon>
    </lineage>
</organism>
<dbReference type="GO" id="GO:0005524">
    <property type="term" value="F:ATP binding"/>
    <property type="evidence" value="ECO:0007669"/>
    <property type="project" value="UniProtKB-KW"/>
</dbReference>
<dbReference type="GO" id="GO:0009443">
    <property type="term" value="P:pyridoxal 5'-phosphate salvage"/>
    <property type="evidence" value="ECO:0007669"/>
    <property type="project" value="InterPro"/>
</dbReference>
<evidence type="ECO:0000256" key="6">
    <source>
        <dbReference type="ARBA" id="ARBA00022840"/>
    </source>
</evidence>
<evidence type="ECO:0000256" key="1">
    <source>
        <dbReference type="ARBA" id="ARBA00008805"/>
    </source>
</evidence>
<evidence type="ECO:0000313" key="9">
    <source>
        <dbReference type="Proteomes" id="UP001224775"/>
    </source>
</evidence>
<dbReference type="PANTHER" id="PTHR10534">
    <property type="entry name" value="PYRIDOXAL KINASE"/>
    <property type="match status" value="1"/>
</dbReference>
<feature type="domain" description="Pyridoxamine kinase/Phosphomethylpyrimidine kinase" evidence="7">
    <location>
        <begin position="81"/>
        <end position="195"/>
    </location>
</feature>
<dbReference type="GO" id="GO:0008478">
    <property type="term" value="F:pyridoxal kinase activity"/>
    <property type="evidence" value="ECO:0007669"/>
    <property type="project" value="UniProtKB-EC"/>
</dbReference>
<keyword evidence="5 8" id="KW-0418">Kinase</keyword>
<name>A0AAD8XXU1_9STRA</name>
<dbReference type="InterPro" id="IPR004625">
    <property type="entry name" value="PyrdxlKinase"/>
</dbReference>
<protein>
    <recommendedName>
        <fullName evidence="2">pyridoxal kinase</fullName>
        <ecNumber evidence="2">2.7.1.35</ecNumber>
    </recommendedName>
</protein>
<dbReference type="Proteomes" id="UP001224775">
    <property type="component" value="Unassembled WGS sequence"/>
</dbReference>
<dbReference type="GO" id="GO:0005829">
    <property type="term" value="C:cytosol"/>
    <property type="evidence" value="ECO:0007669"/>
    <property type="project" value="TreeGrafter"/>
</dbReference>
<evidence type="ECO:0000256" key="3">
    <source>
        <dbReference type="ARBA" id="ARBA00022679"/>
    </source>
</evidence>
<dbReference type="Pfam" id="PF08543">
    <property type="entry name" value="Phos_pyr_kin"/>
    <property type="match status" value="1"/>
</dbReference>
<gene>
    <name evidence="8" type="ORF">QTG54_013620</name>
</gene>
<dbReference type="Gene3D" id="3.40.1190.20">
    <property type="match status" value="1"/>
</dbReference>
<evidence type="ECO:0000256" key="2">
    <source>
        <dbReference type="ARBA" id="ARBA00012104"/>
    </source>
</evidence>
<dbReference type="PANTHER" id="PTHR10534:SF2">
    <property type="entry name" value="PYRIDOXAL KINASE"/>
    <property type="match status" value="1"/>
</dbReference>
<keyword evidence="9" id="KW-1185">Reference proteome</keyword>
<dbReference type="EMBL" id="JATAAI010000033">
    <property type="protein sequence ID" value="KAK1735457.1"/>
    <property type="molecule type" value="Genomic_DNA"/>
</dbReference>
<proteinExistence type="inferred from homology"/>
<evidence type="ECO:0000313" key="8">
    <source>
        <dbReference type="EMBL" id="KAK1735457.1"/>
    </source>
</evidence>
<dbReference type="NCBIfam" id="TIGR00687">
    <property type="entry name" value="pyridox_kin"/>
    <property type="match status" value="1"/>
</dbReference>
<keyword evidence="6" id="KW-0067">ATP-binding</keyword>
<keyword evidence="3 8" id="KW-0808">Transferase</keyword>